<keyword evidence="3" id="KW-1185">Reference proteome</keyword>
<evidence type="ECO:0000256" key="1">
    <source>
        <dbReference type="SAM" id="MobiDB-lite"/>
    </source>
</evidence>
<dbReference type="AlphaFoldDB" id="A0A1R2AYG3"/>
<comment type="caution">
    <text evidence="2">The sequence shown here is derived from an EMBL/GenBank/DDBJ whole genome shotgun (WGS) entry which is preliminary data.</text>
</comment>
<feature type="compositionally biased region" description="Basic and acidic residues" evidence="1">
    <location>
        <begin position="9"/>
        <end position="20"/>
    </location>
</feature>
<name>A0A1R2AYG3_9CILI</name>
<dbReference type="EMBL" id="MPUH01001185">
    <property type="protein sequence ID" value="OMJ69546.1"/>
    <property type="molecule type" value="Genomic_DNA"/>
</dbReference>
<dbReference type="Proteomes" id="UP000187209">
    <property type="component" value="Unassembled WGS sequence"/>
</dbReference>
<organism evidence="2 3">
    <name type="scientific">Stentor coeruleus</name>
    <dbReference type="NCBI Taxonomy" id="5963"/>
    <lineage>
        <taxon>Eukaryota</taxon>
        <taxon>Sar</taxon>
        <taxon>Alveolata</taxon>
        <taxon>Ciliophora</taxon>
        <taxon>Postciliodesmatophora</taxon>
        <taxon>Heterotrichea</taxon>
        <taxon>Heterotrichida</taxon>
        <taxon>Stentoridae</taxon>
        <taxon>Stentor</taxon>
    </lineage>
</organism>
<evidence type="ECO:0000313" key="3">
    <source>
        <dbReference type="Proteomes" id="UP000187209"/>
    </source>
</evidence>
<gene>
    <name evidence="2" type="ORF">SteCoe_32706</name>
</gene>
<protein>
    <submittedName>
        <fullName evidence="2">Uncharacterized protein</fullName>
    </submittedName>
</protein>
<sequence>MYSLHQRKKQEELNNKSEKSFKKKANTKINKNKKEALSESAYIRIQNFNKSVSPELEQIMKQGAVPLVIPSRHDFRDKSIYPNIYVRKYMKQKEKISKNIEDYRSGHLESEKYFKLGEDWLRKTDCKSTSNQIHKDRLEITACRIQRNASENACYRLEPGNGHFIKFPVFRTIKKSRWTGDSDFSRFNKRLSKDQTSWKLPEPIKGEPYLESYRITENMLRKREKSKEVDETFCSVFSKDTWNKLFPRPVTNSTYVSEAKSRSLMKSSKLYPNSFEVSKGNLSTLS</sequence>
<evidence type="ECO:0000313" key="2">
    <source>
        <dbReference type="EMBL" id="OMJ69546.1"/>
    </source>
</evidence>
<feature type="region of interest" description="Disordered" evidence="1">
    <location>
        <begin position="1"/>
        <end position="27"/>
    </location>
</feature>
<accession>A0A1R2AYG3</accession>
<dbReference type="OrthoDB" id="10666251at2759"/>
<reference evidence="2 3" key="1">
    <citation type="submission" date="2016-11" db="EMBL/GenBank/DDBJ databases">
        <title>The macronuclear genome of Stentor coeruleus: a giant cell with tiny introns.</title>
        <authorList>
            <person name="Slabodnick M."/>
            <person name="Ruby J.G."/>
            <person name="Reiff S.B."/>
            <person name="Swart E.C."/>
            <person name="Gosai S."/>
            <person name="Prabakaran S."/>
            <person name="Witkowska E."/>
            <person name="Larue G.E."/>
            <person name="Fisher S."/>
            <person name="Freeman R.M."/>
            <person name="Gunawardena J."/>
            <person name="Chu W."/>
            <person name="Stover N.A."/>
            <person name="Gregory B.D."/>
            <person name="Nowacki M."/>
            <person name="Derisi J."/>
            <person name="Roy S.W."/>
            <person name="Marshall W.F."/>
            <person name="Sood P."/>
        </authorList>
    </citation>
    <scope>NUCLEOTIDE SEQUENCE [LARGE SCALE GENOMIC DNA]</scope>
    <source>
        <strain evidence="2">WM001</strain>
    </source>
</reference>
<proteinExistence type="predicted"/>